<dbReference type="KEGG" id="tni:TVNIR_0744"/>
<proteinExistence type="predicted"/>
<keyword evidence="3" id="KW-1185">Reference proteome</keyword>
<sequence>MGFNKKAGGPLDRQAVYFVGDPASPPLVDDREARRKAAGERDDCSFSGVEFGNKQRI</sequence>
<evidence type="ECO:0000256" key="1">
    <source>
        <dbReference type="SAM" id="MobiDB-lite"/>
    </source>
</evidence>
<name>L0DTU6_THIND</name>
<protein>
    <submittedName>
        <fullName evidence="2">Uncharacterized protein</fullName>
    </submittedName>
</protein>
<dbReference type="Proteomes" id="UP000010809">
    <property type="component" value="Chromosome"/>
</dbReference>
<gene>
    <name evidence="2" type="ordered locus">TVNIR_0744</name>
</gene>
<dbReference type="EMBL" id="CP003989">
    <property type="protein sequence ID" value="AGA32438.1"/>
    <property type="molecule type" value="Genomic_DNA"/>
</dbReference>
<accession>L0DTU6</accession>
<evidence type="ECO:0000313" key="3">
    <source>
        <dbReference type="Proteomes" id="UP000010809"/>
    </source>
</evidence>
<feature type="region of interest" description="Disordered" evidence="1">
    <location>
        <begin position="19"/>
        <end position="57"/>
    </location>
</feature>
<dbReference type="AlphaFoldDB" id="L0DTU6"/>
<dbReference type="PATRIC" id="fig|1255043.3.peg.750"/>
<dbReference type="HOGENOM" id="CLU_2995255_0_0_6"/>
<evidence type="ECO:0000313" key="2">
    <source>
        <dbReference type="EMBL" id="AGA32438.1"/>
    </source>
</evidence>
<feature type="compositionally biased region" description="Basic and acidic residues" evidence="1">
    <location>
        <begin position="28"/>
        <end position="44"/>
    </location>
</feature>
<organism evidence="2 3">
    <name type="scientific">Thioalkalivibrio nitratireducens (strain DSM 14787 / UNIQEM 213 / ALEN2)</name>
    <dbReference type="NCBI Taxonomy" id="1255043"/>
    <lineage>
        <taxon>Bacteria</taxon>
        <taxon>Pseudomonadati</taxon>
        <taxon>Pseudomonadota</taxon>
        <taxon>Gammaproteobacteria</taxon>
        <taxon>Chromatiales</taxon>
        <taxon>Ectothiorhodospiraceae</taxon>
        <taxon>Thioalkalivibrio</taxon>
    </lineage>
</organism>
<reference evidence="2" key="1">
    <citation type="submission" date="2015-12" db="EMBL/GenBank/DDBJ databases">
        <authorList>
            <person name="Tikhonova T.V."/>
            <person name="Pavlov A.R."/>
            <person name="Beletsky A.V."/>
            <person name="Mardanov A.V."/>
            <person name="Sorokin D.Y."/>
            <person name="Ravin N.V."/>
            <person name="Popov V.O."/>
        </authorList>
    </citation>
    <scope>NUCLEOTIDE SEQUENCE</scope>
    <source>
        <strain evidence="2">DSM 14787</strain>
    </source>
</reference>